<name>A0A150GAF7_GONPE</name>
<gene>
    <name evidence="1" type="ORF">GPECTOR_41g718</name>
</gene>
<comment type="caution">
    <text evidence="1">The sequence shown here is derived from an EMBL/GenBank/DDBJ whole genome shotgun (WGS) entry which is preliminary data.</text>
</comment>
<dbReference type="EMBL" id="LSYV01000042">
    <property type="protein sequence ID" value="KXZ46753.1"/>
    <property type="molecule type" value="Genomic_DNA"/>
</dbReference>
<reference evidence="2" key="1">
    <citation type="journal article" date="2016" name="Nat. Commun.">
        <title>The Gonium pectorale genome demonstrates co-option of cell cycle regulation during the evolution of multicellularity.</title>
        <authorList>
            <person name="Hanschen E.R."/>
            <person name="Marriage T.N."/>
            <person name="Ferris P.J."/>
            <person name="Hamaji T."/>
            <person name="Toyoda A."/>
            <person name="Fujiyama A."/>
            <person name="Neme R."/>
            <person name="Noguchi H."/>
            <person name="Minakuchi Y."/>
            <person name="Suzuki M."/>
            <person name="Kawai-Toyooka H."/>
            <person name="Smith D.R."/>
            <person name="Sparks H."/>
            <person name="Anderson J."/>
            <person name="Bakaric R."/>
            <person name="Luria V."/>
            <person name="Karger A."/>
            <person name="Kirschner M.W."/>
            <person name="Durand P.M."/>
            <person name="Michod R.E."/>
            <person name="Nozaki H."/>
            <person name="Olson B.J."/>
        </authorList>
    </citation>
    <scope>NUCLEOTIDE SEQUENCE [LARGE SCALE GENOMIC DNA]</scope>
    <source>
        <strain evidence="2">NIES-2863</strain>
    </source>
</reference>
<evidence type="ECO:0000313" key="2">
    <source>
        <dbReference type="Proteomes" id="UP000075714"/>
    </source>
</evidence>
<proteinExistence type="predicted"/>
<dbReference type="AlphaFoldDB" id="A0A150GAF7"/>
<protein>
    <recommendedName>
        <fullName evidence="3">Cyclin N-terminal domain-containing protein</fullName>
    </recommendedName>
</protein>
<accession>A0A150GAF7</accession>
<organism evidence="1 2">
    <name type="scientific">Gonium pectorale</name>
    <name type="common">Green alga</name>
    <dbReference type="NCBI Taxonomy" id="33097"/>
    <lineage>
        <taxon>Eukaryota</taxon>
        <taxon>Viridiplantae</taxon>
        <taxon>Chlorophyta</taxon>
        <taxon>core chlorophytes</taxon>
        <taxon>Chlorophyceae</taxon>
        <taxon>CS clade</taxon>
        <taxon>Chlamydomonadales</taxon>
        <taxon>Volvocaceae</taxon>
        <taxon>Gonium</taxon>
    </lineage>
</organism>
<keyword evidence="2" id="KW-1185">Reference proteome</keyword>
<dbReference type="OrthoDB" id="549744at2759"/>
<evidence type="ECO:0008006" key="3">
    <source>
        <dbReference type="Google" id="ProtNLM"/>
    </source>
</evidence>
<evidence type="ECO:0000313" key="1">
    <source>
        <dbReference type="EMBL" id="KXZ46753.1"/>
    </source>
</evidence>
<sequence length="162" mass="17172">MQPSTAVPAPVSLGFSLLRRAPCRAPPPLPSLDSTREGILMAGRALGVSLASTARLAIHIWDRIHGMVRLVISVRLPIDGGCDADDGNRPPSAAAAAALERVYAMATLWLAAKLEEPRNELPGVRTMATLCGTLPGCVAEAELRVLRWCEWAPRAGFSALAI</sequence>
<dbReference type="Proteomes" id="UP000075714">
    <property type="component" value="Unassembled WGS sequence"/>
</dbReference>